<accession>A0AA39ZQH7</accession>
<dbReference type="AlphaFoldDB" id="A0AA39ZQH7"/>
<gene>
    <name evidence="2" type="ORF">B0T21DRAFT_417100</name>
</gene>
<evidence type="ECO:0000256" key="1">
    <source>
        <dbReference type="SAM" id="MobiDB-lite"/>
    </source>
</evidence>
<dbReference type="EMBL" id="JAUKTV010000027">
    <property type="protein sequence ID" value="KAK0701550.1"/>
    <property type="molecule type" value="Genomic_DNA"/>
</dbReference>
<evidence type="ECO:0000313" key="2">
    <source>
        <dbReference type="EMBL" id="KAK0701550.1"/>
    </source>
</evidence>
<dbReference type="Proteomes" id="UP001172159">
    <property type="component" value="Unassembled WGS sequence"/>
</dbReference>
<feature type="compositionally biased region" description="Polar residues" evidence="1">
    <location>
        <begin position="1"/>
        <end position="10"/>
    </location>
</feature>
<name>A0AA39ZQH7_9PEZI</name>
<feature type="region of interest" description="Disordered" evidence="1">
    <location>
        <begin position="1"/>
        <end position="60"/>
    </location>
</feature>
<sequence length="166" mass="17807">MSIYWSLTQEPNAPSATSPPPAHDKTPPHATSTPASNQAPPTPTSTSSSKAPSSASSSTTAVSAFTVHPYSRGHMHITGPGIPSPLDFKTGFLGDKDGIDIKMHVWLYKTQREIVRRMGVYRGQVAACHPPFPPESKARPVDLDGELEGEIEGIKYTAEDDAVIEQ</sequence>
<dbReference type="SUPFAM" id="SSF54373">
    <property type="entry name" value="FAD-linked reductases, C-terminal domain"/>
    <property type="match status" value="1"/>
</dbReference>
<proteinExistence type="predicted"/>
<evidence type="ECO:0000313" key="3">
    <source>
        <dbReference type="Proteomes" id="UP001172159"/>
    </source>
</evidence>
<reference evidence="2" key="1">
    <citation type="submission" date="2023-06" db="EMBL/GenBank/DDBJ databases">
        <title>Genome-scale phylogeny and comparative genomics of the fungal order Sordariales.</title>
        <authorList>
            <consortium name="Lawrence Berkeley National Laboratory"/>
            <person name="Hensen N."/>
            <person name="Bonometti L."/>
            <person name="Westerberg I."/>
            <person name="Brannstrom I.O."/>
            <person name="Guillou S."/>
            <person name="Cros-Aarteil S."/>
            <person name="Calhoun S."/>
            <person name="Haridas S."/>
            <person name="Kuo A."/>
            <person name="Mondo S."/>
            <person name="Pangilinan J."/>
            <person name="Riley R."/>
            <person name="Labutti K."/>
            <person name="Andreopoulos B."/>
            <person name="Lipzen A."/>
            <person name="Chen C."/>
            <person name="Yanf M."/>
            <person name="Daum C."/>
            <person name="Ng V."/>
            <person name="Clum A."/>
            <person name="Steindorff A."/>
            <person name="Ohm R."/>
            <person name="Martin F."/>
            <person name="Silar P."/>
            <person name="Natvig D."/>
            <person name="Lalanne C."/>
            <person name="Gautier V."/>
            <person name="Ament-Velasquez S.L."/>
            <person name="Kruys A."/>
            <person name="Hutchinson M.I."/>
            <person name="Powell A.J."/>
            <person name="Barry K."/>
            <person name="Miller A.N."/>
            <person name="Grigoriev I.V."/>
            <person name="Debuchy R."/>
            <person name="Gladieux P."/>
            <person name="Thoren M.H."/>
            <person name="Johannesson H."/>
        </authorList>
    </citation>
    <scope>NUCLEOTIDE SEQUENCE</scope>
    <source>
        <strain evidence="2">CBS 540.89</strain>
    </source>
</reference>
<keyword evidence="3" id="KW-1185">Reference proteome</keyword>
<protein>
    <submittedName>
        <fullName evidence="2">Uncharacterized protein</fullName>
    </submittedName>
</protein>
<feature type="compositionally biased region" description="Low complexity" evidence="1">
    <location>
        <begin position="30"/>
        <end position="60"/>
    </location>
</feature>
<comment type="caution">
    <text evidence="2">The sequence shown here is derived from an EMBL/GenBank/DDBJ whole genome shotgun (WGS) entry which is preliminary data.</text>
</comment>
<organism evidence="2 3">
    <name type="scientific">Apiosordaria backusii</name>
    <dbReference type="NCBI Taxonomy" id="314023"/>
    <lineage>
        <taxon>Eukaryota</taxon>
        <taxon>Fungi</taxon>
        <taxon>Dikarya</taxon>
        <taxon>Ascomycota</taxon>
        <taxon>Pezizomycotina</taxon>
        <taxon>Sordariomycetes</taxon>
        <taxon>Sordariomycetidae</taxon>
        <taxon>Sordariales</taxon>
        <taxon>Lasiosphaeriaceae</taxon>
        <taxon>Apiosordaria</taxon>
    </lineage>
</organism>